<dbReference type="InterPro" id="IPR015421">
    <property type="entry name" value="PyrdxlP-dep_Trfase_major"/>
</dbReference>
<dbReference type="NCBIfam" id="TIGR01976">
    <property type="entry name" value="am_tr_V_VC1184"/>
    <property type="match status" value="1"/>
</dbReference>
<dbReference type="InterPro" id="IPR015424">
    <property type="entry name" value="PyrdxlP-dep_Trfase"/>
</dbReference>
<dbReference type="Proteomes" id="UP000460221">
    <property type="component" value="Unassembled WGS sequence"/>
</dbReference>
<gene>
    <name evidence="2" type="ORF">GIS00_20795</name>
</gene>
<dbReference type="Pfam" id="PF00266">
    <property type="entry name" value="Aminotran_5"/>
    <property type="match status" value="1"/>
</dbReference>
<dbReference type="Gene3D" id="3.40.640.10">
    <property type="entry name" value="Type I PLP-dependent aspartate aminotransferase-like (Major domain)"/>
    <property type="match status" value="1"/>
</dbReference>
<dbReference type="PANTHER" id="PTHR43586">
    <property type="entry name" value="CYSTEINE DESULFURASE"/>
    <property type="match status" value="1"/>
</dbReference>
<dbReference type="EMBL" id="WLYK01000009">
    <property type="protein sequence ID" value="MTD16383.1"/>
    <property type="molecule type" value="Genomic_DNA"/>
</dbReference>
<comment type="caution">
    <text evidence="2">The sequence shown here is derived from an EMBL/GenBank/DDBJ whole genome shotgun (WGS) entry which is preliminary data.</text>
</comment>
<name>A0A7K1FT77_9ACTN</name>
<dbReference type="Gene3D" id="3.90.1150.10">
    <property type="entry name" value="Aspartate Aminotransferase, domain 1"/>
    <property type="match status" value="1"/>
</dbReference>
<dbReference type="PANTHER" id="PTHR43586:SF21">
    <property type="entry name" value="PYRIDOXAL PHOSPHATE (PLP)-DEPENDENT ASPARTATE AMINOTRANSFERASE SUPERFAMILY"/>
    <property type="match status" value="1"/>
</dbReference>
<dbReference type="RefSeq" id="WP_154770380.1">
    <property type="nucleotide sequence ID" value="NZ_WLYK01000009.1"/>
</dbReference>
<keyword evidence="3" id="KW-1185">Reference proteome</keyword>
<feature type="domain" description="Aminotransferase class V" evidence="1">
    <location>
        <begin position="23"/>
        <end position="392"/>
    </location>
</feature>
<dbReference type="AlphaFoldDB" id="A0A7K1FT77"/>
<dbReference type="InterPro" id="IPR011340">
    <property type="entry name" value="Cys_dSase-rel"/>
</dbReference>
<dbReference type="InterPro" id="IPR015422">
    <property type="entry name" value="PyrdxlP-dep_Trfase_small"/>
</dbReference>
<dbReference type="InterPro" id="IPR000192">
    <property type="entry name" value="Aminotrans_V_dom"/>
</dbReference>
<evidence type="ECO:0000259" key="1">
    <source>
        <dbReference type="Pfam" id="PF00266"/>
    </source>
</evidence>
<sequence>MTSLDVAAIRADFPSLASGIAHFDGPGGTQSPRRVGEAVAAALTGPLSNRGRAVLSERNSDDAVTAFRAAGADLLGADPRGIVHGRSATQLTYDFSRHLSREWGPEDEIVVSRLDHDANVRPWVQTAERTGAVLRWIDLDPATGEIDPDQVAGLLSARTRLVALTGASNLIGTRPPVRQVADLAHAAGALVFVDGVHLTAHARIDVTALGADFYVCSPYKFLGPHCGMLAADPALLEQLRPDKLLPSTDAIPERFEFGTLPYEQLAGATAAIDYLADLTPGPASRADRLTATYAALEHHEERLRGRIEDGLAALGDQVTVHSRAALRTPTLLVTFAQRSAGEVSGALAAADVLAPAGSFYAYEPARRLGLGADGGLRIGLAPYNDDTDVDRLLDGLQGALRS</sequence>
<protein>
    <submittedName>
        <fullName evidence="2">Cysteine desulfurase-like protein</fullName>
    </submittedName>
</protein>
<organism evidence="2 3">
    <name type="scientific">Nakamurella alba</name>
    <dbReference type="NCBI Taxonomy" id="2665158"/>
    <lineage>
        <taxon>Bacteria</taxon>
        <taxon>Bacillati</taxon>
        <taxon>Actinomycetota</taxon>
        <taxon>Actinomycetes</taxon>
        <taxon>Nakamurellales</taxon>
        <taxon>Nakamurellaceae</taxon>
        <taxon>Nakamurella</taxon>
    </lineage>
</organism>
<dbReference type="SUPFAM" id="SSF53383">
    <property type="entry name" value="PLP-dependent transferases"/>
    <property type="match status" value="1"/>
</dbReference>
<proteinExistence type="predicted"/>
<reference evidence="2 3" key="1">
    <citation type="submission" date="2019-11" db="EMBL/GenBank/DDBJ databases">
        <authorList>
            <person name="Jiang L.-Q."/>
        </authorList>
    </citation>
    <scope>NUCLEOTIDE SEQUENCE [LARGE SCALE GENOMIC DNA]</scope>
    <source>
        <strain evidence="2 3">YIM 132087</strain>
    </source>
</reference>
<accession>A0A7K1FT77</accession>
<evidence type="ECO:0000313" key="3">
    <source>
        <dbReference type="Proteomes" id="UP000460221"/>
    </source>
</evidence>
<evidence type="ECO:0000313" key="2">
    <source>
        <dbReference type="EMBL" id="MTD16383.1"/>
    </source>
</evidence>